<dbReference type="WBParaSite" id="PSAMB.scaffold10558size3996.g33400.t1">
    <property type="protein sequence ID" value="PSAMB.scaffold10558size3996.g33400.t1"/>
    <property type="gene ID" value="PSAMB.scaffold10558size3996.g33400"/>
</dbReference>
<reference evidence="2" key="1">
    <citation type="submission" date="2022-11" db="UniProtKB">
        <authorList>
            <consortium name="WormBaseParasite"/>
        </authorList>
    </citation>
    <scope>IDENTIFICATION</scope>
</reference>
<protein>
    <submittedName>
        <fullName evidence="2">Uncharacterized protein</fullName>
    </submittedName>
</protein>
<name>A0A914UKB9_9BILA</name>
<evidence type="ECO:0000313" key="1">
    <source>
        <dbReference type="Proteomes" id="UP000887566"/>
    </source>
</evidence>
<keyword evidence="1" id="KW-1185">Reference proteome</keyword>
<dbReference type="Proteomes" id="UP000887566">
    <property type="component" value="Unplaced"/>
</dbReference>
<proteinExistence type="predicted"/>
<sequence length="156" mass="17620">MHLEPLDLKRLQAKSLMEYLRDIAIAERVKYILNAKLELVKLSEVLEQFNLRTNTNGVDITSRDILSNVTHTGDIDAMQHIRFTALRIAVVTCKVKPPSSDNSIELEQDVPRKLSNGYLTPTGNIDFVDELAHLMAKYGKTKQDAIDAINNLPTYI</sequence>
<accession>A0A914UKB9</accession>
<evidence type="ECO:0000313" key="2">
    <source>
        <dbReference type="WBParaSite" id="PSAMB.scaffold10558size3996.g33400.t1"/>
    </source>
</evidence>
<organism evidence="1 2">
    <name type="scientific">Plectus sambesii</name>
    <dbReference type="NCBI Taxonomy" id="2011161"/>
    <lineage>
        <taxon>Eukaryota</taxon>
        <taxon>Metazoa</taxon>
        <taxon>Ecdysozoa</taxon>
        <taxon>Nematoda</taxon>
        <taxon>Chromadorea</taxon>
        <taxon>Plectida</taxon>
        <taxon>Plectina</taxon>
        <taxon>Plectoidea</taxon>
        <taxon>Plectidae</taxon>
        <taxon>Plectus</taxon>
    </lineage>
</organism>
<dbReference type="AlphaFoldDB" id="A0A914UKB9"/>